<evidence type="ECO:0000256" key="1">
    <source>
        <dbReference type="SAM" id="Phobius"/>
    </source>
</evidence>
<accession>A0A6I4VVX3</accession>
<protein>
    <submittedName>
        <fullName evidence="3">Alpha/beta fold hydrolase</fullName>
    </submittedName>
</protein>
<dbReference type="GO" id="GO:0016787">
    <property type="term" value="F:hydrolase activity"/>
    <property type="evidence" value="ECO:0007669"/>
    <property type="project" value="UniProtKB-KW"/>
</dbReference>
<keyword evidence="4" id="KW-1185">Reference proteome</keyword>
<evidence type="ECO:0000259" key="2">
    <source>
        <dbReference type="Pfam" id="PF00561"/>
    </source>
</evidence>
<evidence type="ECO:0000313" key="4">
    <source>
        <dbReference type="Proteomes" id="UP000430692"/>
    </source>
</evidence>
<feature type="transmembrane region" description="Helical" evidence="1">
    <location>
        <begin position="6"/>
        <end position="26"/>
    </location>
</feature>
<sequence>MIWWWVFVTIFLIVSIAIYSISVFGYRNITMRKKLTTDECFQAVERRGLFTRTKFEKLHKQEIVIRNNDDLKLHSYYIEANPHSKKVMILLHGYTRAYPMSMQFTDLYIKQGFNLLAIDHRAHGESEGKYTSYGYYEKYDIDSWVNWIREQIGPNTLIGLHGISLGGGTALEYLHINQHAKFVIADCPYSDLAELIRYQIKYLYKAPTFIFYHTIGFLVKIFARFNLADVRPIQAVAKSELPILFIHGNRDRFIPTYMSKKLYEAKQKGLKRLWIAEGAGHSDAYRRNREQYEEQVVSFLQEVLLMNDNSAKVV</sequence>
<dbReference type="SUPFAM" id="SSF53474">
    <property type="entry name" value="alpha/beta-Hydrolases"/>
    <property type="match status" value="1"/>
</dbReference>
<dbReference type="InterPro" id="IPR029058">
    <property type="entry name" value="AB_hydrolase_fold"/>
</dbReference>
<gene>
    <name evidence="3" type="ORF">GSM42_13600</name>
</gene>
<dbReference type="AlphaFoldDB" id="A0A6I4VVX3"/>
<comment type="caution">
    <text evidence="3">The sequence shown here is derived from an EMBL/GenBank/DDBJ whole genome shotgun (WGS) entry which is preliminary data.</text>
</comment>
<dbReference type="InterPro" id="IPR000073">
    <property type="entry name" value="AB_hydrolase_1"/>
</dbReference>
<keyword evidence="1" id="KW-0472">Membrane</keyword>
<keyword evidence="1" id="KW-1133">Transmembrane helix</keyword>
<dbReference type="PANTHER" id="PTHR43358">
    <property type="entry name" value="ALPHA/BETA-HYDROLASE"/>
    <property type="match status" value="1"/>
</dbReference>
<reference evidence="3 4" key="1">
    <citation type="submission" date="2019-12" db="EMBL/GenBank/DDBJ databases">
        <title>Whole-genome analyses of novel actinobacteria.</title>
        <authorList>
            <person name="Sahin N."/>
            <person name="Saygin H."/>
        </authorList>
    </citation>
    <scope>NUCLEOTIDE SEQUENCE [LARGE SCALE GENOMIC DNA]</scope>
    <source>
        <strain evidence="3 4">KC615</strain>
    </source>
</reference>
<dbReference type="PANTHER" id="PTHR43358:SF4">
    <property type="entry name" value="ALPHA_BETA HYDROLASE FOLD-1 DOMAIN-CONTAINING PROTEIN"/>
    <property type="match status" value="1"/>
</dbReference>
<dbReference type="Pfam" id="PF00561">
    <property type="entry name" value="Abhydrolase_1"/>
    <property type="match status" value="1"/>
</dbReference>
<dbReference type="EMBL" id="WUUL01000009">
    <property type="protein sequence ID" value="MXQ54731.1"/>
    <property type="molecule type" value="Genomic_DNA"/>
</dbReference>
<keyword evidence="1" id="KW-0812">Transmembrane</keyword>
<evidence type="ECO:0000313" key="3">
    <source>
        <dbReference type="EMBL" id="MXQ54731.1"/>
    </source>
</evidence>
<dbReference type="Proteomes" id="UP000430692">
    <property type="component" value="Unassembled WGS sequence"/>
</dbReference>
<dbReference type="Gene3D" id="3.40.50.1820">
    <property type="entry name" value="alpha/beta hydrolase"/>
    <property type="match status" value="1"/>
</dbReference>
<dbReference type="InterPro" id="IPR052920">
    <property type="entry name" value="DNA-binding_regulatory"/>
</dbReference>
<feature type="domain" description="AB hydrolase-1" evidence="2">
    <location>
        <begin position="87"/>
        <end position="190"/>
    </location>
</feature>
<dbReference type="RefSeq" id="WP_160802085.1">
    <property type="nucleotide sequence ID" value="NZ_WUUL01000009.1"/>
</dbReference>
<organism evidence="3 4">
    <name type="scientific">Shimazuella alba</name>
    <dbReference type="NCBI Taxonomy" id="2690964"/>
    <lineage>
        <taxon>Bacteria</taxon>
        <taxon>Bacillati</taxon>
        <taxon>Bacillota</taxon>
        <taxon>Bacilli</taxon>
        <taxon>Bacillales</taxon>
        <taxon>Thermoactinomycetaceae</taxon>
        <taxon>Shimazuella</taxon>
    </lineage>
</organism>
<keyword evidence="3" id="KW-0378">Hydrolase</keyword>
<proteinExistence type="predicted"/>
<name>A0A6I4VVX3_9BACL</name>